<dbReference type="EMBL" id="BKCJ010008114">
    <property type="protein sequence ID" value="GEU80633.1"/>
    <property type="molecule type" value="Genomic_DNA"/>
</dbReference>
<feature type="region of interest" description="Disordered" evidence="1">
    <location>
        <begin position="233"/>
        <end position="264"/>
    </location>
</feature>
<feature type="region of interest" description="Disordered" evidence="1">
    <location>
        <begin position="165"/>
        <end position="194"/>
    </location>
</feature>
<feature type="compositionally biased region" description="Basic and acidic residues" evidence="1">
    <location>
        <begin position="110"/>
        <end position="122"/>
    </location>
</feature>
<dbReference type="Gene3D" id="1.10.340.70">
    <property type="match status" value="1"/>
</dbReference>
<organism evidence="4">
    <name type="scientific">Tanacetum cinerariifolium</name>
    <name type="common">Dalmatian daisy</name>
    <name type="synonym">Chrysanthemum cinerariifolium</name>
    <dbReference type="NCBI Taxonomy" id="118510"/>
    <lineage>
        <taxon>Eukaryota</taxon>
        <taxon>Viridiplantae</taxon>
        <taxon>Streptophyta</taxon>
        <taxon>Embryophyta</taxon>
        <taxon>Tracheophyta</taxon>
        <taxon>Spermatophyta</taxon>
        <taxon>Magnoliopsida</taxon>
        <taxon>eudicotyledons</taxon>
        <taxon>Gunneridae</taxon>
        <taxon>Pentapetalae</taxon>
        <taxon>asterids</taxon>
        <taxon>campanulids</taxon>
        <taxon>Asterales</taxon>
        <taxon>Asteraceae</taxon>
        <taxon>Asteroideae</taxon>
        <taxon>Anthemideae</taxon>
        <taxon>Anthemidinae</taxon>
        <taxon>Tanacetum</taxon>
    </lineage>
</organism>
<comment type="caution">
    <text evidence="4">The sequence shown here is derived from an EMBL/GenBank/DDBJ whole genome shotgun (WGS) entry which is preliminary data.</text>
</comment>
<evidence type="ECO:0000259" key="2">
    <source>
        <dbReference type="Pfam" id="PF17919"/>
    </source>
</evidence>
<dbReference type="PANTHER" id="PTHR48475">
    <property type="entry name" value="RIBONUCLEASE H"/>
    <property type="match status" value="1"/>
</dbReference>
<dbReference type="InterPro" id="IPR043128">
    <property type="entry name" value="Rev_trsase/Diguanyl_cyclase"/>
</dbReference>
<feature type="compositionally biased region" description="Polar residues" evidence="1">
    <location>
        <begin position="365"/>
        <end position="383"/>
    </location>
</feature>
<feature type="region of interest" description="Disordered" evidence="1">
    <location>
        <begin position="737"/>
        <end position="757"/>
    </location>
</feature>
<sequence length="1073" mass="123249">MSTNEQTPLSQPTSDVRDTLGKEQVPQDLDMPASVAPLREYCDSSYHQLLPIIAEKVHQKKVQQEKLKAVKARLNFEETSQHSESGAPNRRRDLKKRFRSRHARGMSENPEPRSGHSESPRKRDSKRKTVFKRLEKGVFHRLGDKGKKFSLKRQSLLSKDIITKEHPHEGRKRCQKAKVAQKDIRSQGQRGKSRVLRTTCLSHGYVKKQPVDEMMRVTTTFLKGEVLASNHEQKKSFPSWKQQEAEQKQNFKNGGFRKQQRSERKQDRFTLLTLVEKRNDSKFCEFHGEVGHTIAECMHLKRQIEEIIKARKLSHLIKVLKQSSGKDQANAAKKRETSGKDKPLAIPMGRRMGRKNNKEARSKENPGSTVYSSRNSKVPSGRQNGHAAVQQDYSTRMHNGFRNRGAVTQKGRKELCSLLRHKLDIFAWKPADMTGVSRHIAKHRLIIKSRTKKEVIKDIEETFKTLREINMKLNLKKCAFGMREGTFLRYKVDADGLRVCLDKQKKLPFFKTLKKCTKKSDFKWSVEAEMAFKQMKKLIAELPMLTAPKEKEDLIMYLAAARETISVVLMTKRDRKQVPVYFVSQALQGPEVNYSLMEKLILALVSARKRLKRYFQAHIIVVIIDQPIKHMLSNPKVAVRLLKWRFKLEEHDIHYRPRTSVKGQYLADFIVERSEDDPPDTPMKDKEELLDPWVLFTDGSSCIDGSEAGLILMNPKGMEFTYALRFSFECYQQRGRILSPDSRPSDSRANRSKKSSSKYTLSKMASISFAHLIKQVLVEELKEKLIDEKEILAVVEEEGRTWMTPIYEYLTEEILLEEKRKAIAIRHKAGRYAVTNRILYKKSFLGPWLRCVGPLQANYILREIHEGSCSMHVGPRSVVAKALRLGYYWPTMNTYAKNLIKECSSCQGIDIVGPFLKGPGKVKFLIVAIDYFSKWIEAKSMASITGAHVKNNGETPFSLTYGAEAVIPIDISMPTLRTMEVNMIKNDEALGVNLDLLEEKREQAAIQEAKKQSQDVYNNARVRSTSFHPGDLVYRNNEASRAKDGGKLRPKWEGPYEVTESLGKGAYKLRDRN</sequence>
<dbReference type="PANTHER" id="PTHR48475:SF2">
    <property type="entry name" value="RIBONUCLEASE H"/>
    <property type="match status" value="1"/>
</dbReference>
<dbReference type="Pfam" id="PF17921">
    <property type="entry name" value="Integrase_H2C2"/>
    <property type="match status" value="1"/>
</dbReference>
<feature type="region of interest" description="Disordered" evidence="1">
    <location>
        <begin position="1"/>
        <end position="33"/>
    </location>
</feature>
<dbReference type="InterPro" id="IPR043502">
    <property type="entry name" value="DNA/RNA_pol_sf"/>
</dbReference>
<proteinExistence type="predicted"/>
<dbReference type="AlphaFoldDB" id="A0A6L2N3E2"/>
<keyword evidence="4" id="KW-0695">RNA-directed DNA polymerase</keyword>
<keyword evidence="4" id="KW-0548">Nucleotidyltransferase</keyword>
<protein>
    <submittedName>
        <fullName evidence="4">Reverse transcriptase domain-containing protein</fullName>
    </submittedName>
</protein>
<dbReference type="InterPro" id="IPR041577">
    <property type="entry name" value="RT_RNaseH_2"/>
</dbReference>
<name>A0A6L2N3E2_TANCI</name>
<feature type="compositionally biased region" description="Polar residues" evidence="1">
    <location>
        <begin position="1"/>
        <end position="14"/>
    </location>
</feature>
<dbReference type="GO" id="GO:0003964">
    <property type="term" value="F:RNA-directed DNA polymerase activity"/>
    <property type="evidence" value="ECO:0007669"/>
    <property type="project" value="UniProtKB-KW"/>
</dbReference>
<accession>A0A6L2N3E2</accession>
<gene>
    <name evidence="4" type="ORF">Tci_052611</name>
</gene>
<dbReference type="Gene3D" id="3.30.70.270">
    <property type="match status" value="1"/>
</dbReference>
<dbReference type="SUPFAM" id="SSF56672">
    <property type="entry name" value="DNA/RNA polymerases"/>
    <property type="match status" value="1"/>
</dbReference>
<evidence type="ECO:0000256" key="1">
    <source>
        <dbReference type="SAM" id="MobiDB-lite"/>
    </source>
</evidence>
<keyword evidence="4" id="KW-0808">Transferase</keyword>
<reference evidence="4" key="1">
    <citation type="journal article" date="2019" name="Sci. Rep.">
        <title>Draft genome of Tanacetum cinerariifolium, the natural source of mosquito coil.</title>
        <authorList>
            <person name="Yamashiro T."/>
            <person name="Shiraishi A."/>
            <person name="Satake H."/>
            <person name="Nakayama K."/>
        </authorList>
    </citation>
    <scope>NUCLEOTIDE SEQUENCE</scope>
</reference>
<feature type="domain" description="Integrase zinc-binding" evidence="3">
    <location>
        <begin position="859"/>
        <end position="907"/>
    </location>
</feature>
<feature type="region of interest" description="Disordered" evidence="1">
    <location>
        <begin position="100"/>
        <end position="129"/>
    </location>
</feature>
<feature type="compositionally biased region" description="Basic and acidic residues" evidence="1">
    <location>
        <begin position="333"/>
        <end position="343"/>
    </location>
</feature>
<feature type="region of interest" description="Disordered" evidence="1">
    <location>
        <begin position="322"/>
        <end position="387"/>
    </location>
</feature>
<dbReference type="InterPro" id="IPR041588">
    <property type="entry name" value="Integrase_H2C2"/>
</dbReference>
<evidence type="ECO:0000313" key="4">
    <source>
        <dbReference type="EMBL" id="GEU80633.1"/>
    </source>
</evidence>
<evidence type="ECO:0000259" key="3">
    <source>
        <dbReference type="Pfam" id="PF17921"/>
    </source>
</evidence>
<feature type="domain" description="Reverse transcriptase/retrotransposon-derived protein RNase H-like" evidence="2">
    <location>
        <begin position="524"/>
        <end position="621"/>
    </location>
</feature>
<dbReference type="Pfam" id="PF17919">
    <property type="entry name" value="RT_RNaseH_2"/>
    <property type="match status" value="1"/>
</dbReference>